<evidence type="ECO:0000259" key="2">
    <source>
        <dbReference type="Pfam" id="PF14737"/>
    </source>
</evidence>
<dbReference type="OrthoDB" id="2423701at2759"/>
<dbReference type="SUPFAM" id="SSF52047">
    <property type="entry name" value="RNI-like"/>
    <property type="match status" value="1"/>
</dbReference>
<keyword evidence="4" id="KW-1185">Reference proteome</keyword>
<evidence type="ECO:0000256" key="1">
    <source>
        <dbReference type="SAM" id="MobiDB-lite"/>
    </source>
</evidence>
<sequence>MTVNIKKAAELKEREQQNSTRKPVAEETSKSEYVYPSNLSAALYEIGDYAGCRDAIFRAWNLMGPKPDQKVGLRLSTRLAKALSYCARQTPETSDAQDMIGKIRTMPQDGTPDPENQRAWKIWDEVCGERQRVVDGGKDALARFSVLPVFRRTVDPTLEFYKIGQDPPLSIIHFWDPQDKDPMNLKTLSKKNLSELAFLFGGVGDARHVFGSLTGLYQAYQDLNKEKRSKFKVHLTLLDIQPAALTRDLLMFMLIDELVSNDFDKETEAEIQACLLYVFFGTVMPSYCFARLQKIIKNLRKGLSNDPPRLPSYIHVDAATIPVILNSLEYLDNFPPSLTAKGILKYHGSPDAGAGMQDPMLSGLIGGLFEDRKKTRRAQASKMLDSMSPDQLKATGLSVPGVPASQLKKYMTDNREKMLDLLMEADDDKAAKGSTPEEKEKAWYKDTNSFALPALLRQRHPGYEDALRSAGKAGQHSTKQVQKIRADVAETWKPNLTFFDRASQEHSGFNPGGYPVISVAFFLQLEMFGAYNKYMGLKPMNTSGKDDGYAYTIMSTFFNAVVVAMKGMSHRVKLEFLLGELTGEMSKMRYGGDVSRPADFPRSYTRIWLSNVPDYTHGPMNVATLSIPNLQDLPDASVASNCLLNTSMWQSDDVYCHSYTLLPIRDVPRILGSRVTKMKAFFGTIIMGGLSTPRPLPELASRTELTTWLTRVFLNTILPPCASASMMTARCPNNLVAFVHLLFHLHSVGFPAHWLSEYVQSLLTERLVTDIAPYGRAMPIPLSYMQMRVPRRAVRTDPWLAELETLFATAYEGLPFPVRLPAGFASSAADIAVFEARIEGAPAASPWGGGRAPMQPTTSLLFYKPSRAYSPNVVVRNLPMILENKAGPPNGEIQILTAQETVDVPNHVVRWRMSKRRAERMVEEVILPVLANDWKESLYEYFSLMLTARLAYKFFQPPSLERARSASSDFLHQVCNVQLSRQHGVLAQESAQVNIDTRGSDLSLYHRLHRAPAEIIDNSTILRISLQRRRTDSRRLLGSDLTVDFTGIMDREAGQNARSVLTHGKYRLSYSPFARVGEFCLQKTLALTSSSMHGLSPAASGAHPNFYNTYSAYASRNPGSGPQADITIPPTALLSHVCTHWREVCLNDCRLWTTIVADNRWNSRPGYKVLHTGKWPSEFMARSGDAPLNVDIDISKSDTLGPLVLNHIHHSRSLGILGSEQGGLDAFLASLANHAAPMLEYLSIRGEGDLTRFCLPPTVFANTAPRLRTLKLVRIRLPPSSIPAFNHLASIHANGIIGVQDIWQLLLPRLSHVKTLELSHIYPDPVHMPDPFSPSERLHALDLSTFVVYEADITCLSKLLASLDAPSLSQLNIIVMYYNTLITCMTAFIRTLSPHIRVLRQRHGPIREVAINAMQVACWPNYNEDRTHGHSTSPFSLEWTIVPYPIDAVTLIGGILTAIPVDDVRTVSFGSHPWIDHEQGQGECWPCLYSLPNVAVLQISYIDPSVVDVLCILQSLTPPGERIKASLRNKLPLQDRILLPHLTKLVFVGMHSVRAHGGLFLRLLSRLAQIRRLGGEPLEIVFERCYYSADVMVELKKNAVVAWDGTWCPPFSFGGAGEDPELENWESWGSLFDQQSAQS</sequence>
<name>A0A4Y9ZD81_9AGAM</name>
<feature type="region of interest" description="Disordered" evidence="1">
    <location>
        <begin position="1"/>
        <end position="29"/>
    </location>
</feature>
<organism evidence="3 4">
    <name type="scientific">Dentipellis fragilis</name>
    <dbReference type="NCBI Taxonomy" id="205917"/>
    <lineage>
        <taxon>Eukaryota</taxon>
        <taxon>Fungi</taxon>
        <taxon>Dikarya</taxon>
        <taxon>Basidiomycota</taxon>
        <taxon>Agaricomycotina</taxon>
        <taxon>Agaricomycetes</taxon>
        <taxon>Russulales</taxon>
        <taxon>Hericiaceae</taxon>
        <taxon>Dentipellis</taxon>
    </lineage>
</organism>
<comment type="caution">
    <text evidence="3">The sequence shown here is derived from an EMBL/GenBank/DDBJ whole genome shotgun (WGS) entry which is preliminary data.</text>
</comment>
<dbReference type="STRING" id="205917.A0A4Y9ZD81"/>
<dbReference type="Gene3D" id="3.80.10.10">
    <property type="entry name" value="Ribonuclease Inhibitor"/>
    <property type="match status" value="1"/>
</dbReference>
<evidence type="ECO:0000313" key="4">
    <source>
        <dbReference type="Proteomes" id="UP000298327"/>
    </source>
</evidence>
<dbReference type="InterPro" id="IPR027974">
    <property type="entry name" value="DUF4470"/>
</dbReference>
<gene>
    <name evidence="3" type="ORF">EVG20_g469</name>
</gene>
<dbReference type="InterPro" id="IPR032675">
    <property type="entry name" value="LRR_dom_sf"/>
</dbReference>
<dbReference type="Proteomes" id="UP000298327">
    <property type="component" value="Unassembled WGS sequence"/>
</dbReference>
<accession>A0A4Y9ZD81</accession>
<dbReference type="EMBL" id="SEOQ01000012">
    <property type="protein sequence ID" value="TFY72532.1"/>
    <property type="molecule type" value="Genomic_DNA"/>
</dbReference>
<feature type="compositionally biased region" description="Basic and acidic residues" evidence="1">
    <location>
        <begin position="7"/>
        <end position="16"/>
    </location>
</feature>
<reference evidence="3 4" key="1">
    <citation type="submission" date="2019-02" db="EMBL/GenBank/DDBJ databases">
        <title>Genome sequencing of the rare red list fungi Dentipellis fragilis.</title>
        <authorList>
            <person name="Buettner E."/>
            <person name="Kellner H."/>
        </authorList>
    </citation>
    <scope>NUCLEOTIDE SEQUENCE [LARGE SCALE GENOMIC DNA]</scope>
    <source>
        <strain evidence="3 4">DSM 105465</strain>
    </source>
</reference>
<proteinExistence type="predicted"/>
<protein>
    <recommendedName>
        <fullName evidence="2">DUF4470 domain-containing protein</fullName>
    </recommendedName>
</protein>
<evidence type="ECO:0000313" key="3">
    <source>
        <dbReference type="EMBL" id="TFY72532.1"/>
    </source>
</evidence>
<feature type="domain" description="DUF4470" evidence="2">
    <location>
        <begin position="185"/>
        <end position="268"/>
    </location>
</feature>
<dbReference type="Pfam" id="PF14737">
    <property type="entry name" value="DUF4470"/>
    <property type="match status" value="1"/>
</dbReference>